<proteinExistence type="predicted"/>
<evidence type="ECO:0000256" key="3">
    <source>
        <dbReference type="ARBA" id="ARBA00022840"/>
    </source>
</evidence>
<keyword evidence="3 4" id="KW-0067">ATP-binding</keyword>
<keyword evidence="2 4" id="KW-0547">Nucleotide-binding</keyword>
<evidence type="ECO:0000313" key="6">
    <source>
        <dbReference type="EMBL" id="REH43577.1"/>
    </source>
</evidence>
<protein>
    <submittedName>
        <fullName evidence="6">Phosphoribosylaminoimidazole carboxylase (NCAIR synthetase)</fullName>
    </submittedName>
</protein>
<dbReference type="Gene3D" id="3.40.50.20">
    <property type="match status" value="1"/>
</dbReference>
<dbReference type="InterPro" id="IPR052032">
    <property type="entry name" value="ATP-dep_AA_Ligase"/>
</dbReference>
<dbReference type="EMBL" id="QUNO01000009">
    <property type="protein sequence ID" value="REH43577.1"/>
    <property type="molecule type" value="Genomic_DNA"/>
</dbReference>
<dbReference type="AlphaFoldDB" id="A0A3E0HEF3"/>
<dbReference type="SUPFAM" id="SSF56059">
    <property type="entry name" value="Glutathione synthetase ATP-binding domain-like"/>
    <property type="match status" value="1"/>
</dbReference>
<evidence type="ECO:0000256" key="1">
    <source>
        <dbReference type="ARBA" id="ARBA00022598"/>
    </source>
</evidence>
<dbReference type="Proteomes" id="UP000256269">
    <property type="component" value="Unassembled WGS sequence"/>
</dbReference>
<dbReference type="Gene3D" id="3.30.470.20">
    <property type="entry name" value="ATP-grasp fold, B domain"/>
    <property type="match status" value="1"/>
</dbReference>
<keyword evidence="7" id="KW-1185">Reference proteome</keyword>
<reference evidence="6 7" key="1">
    <citation type="submission" date="2018-08" db="EMBL/GenBank/DDBJ databases">
        <title>Genomic Encyclopedia of Archaeal and Bacterial Type Strains, Phase II (KMG-II): from individual species to whole genera.</title>
        <authorList>
            <person name="Goeker M."/>
        </authorList>
    </citation>
    <scope>NUCLEOTIDE SEQUENCE [LARGE SCALE GENOMIC DNA]</scope>
    <source>
        <strain evidence="6 7">DSM 45791</strain>
    </source>
</reference>
<feature type="domain" description="ATP-grasp" evidence="5">
    <location>
        <begin position="132"/>
        <end position="321"/>
    </location>
</feature>
<dbReference type="GO" id="GO:0016874">
    <property type="term" value="F:ligase activity"/>
    <property type="evidence" value="ECO:0007669"/>
    <property type="project" value="UniProtKB-KW"/>
</dbReference>
<dbReference type="PANTHER" id="PTHR43585">
    <property type="entry name" value="FUMIPYRROLE BIOSYNTHESIS PROTEIN C"/>
    <property type="match status" value="1"/>
</dbReference>
<dbReference type="PROSITE" id="PS50975">
    <property type="entry name" value="ATP_GRASP"/>
    <property type="match status" value="1"/>
</dbReference>
<comment type="caution">
    <text evidence="6">The sequence shown here is derived from an EMBL/GenBank/DDBJ whole genome shotgun (WGS) entry which is preliminary data.</text>
</comment>
<dbReference type="InterPro" id="IPR011761">
    <property type="entry name" value="ATP-grasp"/>
</dbReference>
<evidence type="ECO:0000256" key="4">
    <source>
        <dbReference type="PROSITE-ProRule" id="PRU00409"/>
    </source>
</evidence>
<keyword evidence="1" id="KW-0436">Ligase</keyword>
<organism evidence="6 7">
    <name type="scientific">Kutzneria buriramensis</name>
    <dbReference type="NCBI Taxonomy" id="1045776"/>
    <lineage>
        <taxon>Bacteria</taxon>
        <taxon>Bacillati</taxon>
        <taxon>Actinomycetota</taxon>
        <taxon>Actinomycetes</taxon>
        <taxon>Pseudonocardiales</taxon>
        <taxon>Pseudonocardiaceae</taxon>
        <taxon>Kutzneria</taxon>
    </lineage>
</organism>
<accession>A0A3E0HEF3</accession>
<dbReference type="GO" id="GO:0005524">
    <property type="term" value="F:ATP binding"/>
    <property type="evidence" value="ECO:0007669"/>
    <property type="project" value="UniProtKB-UniRule"/>
</dbReference>
<sequence>MVSAESEAPPARLSTVRSSSGHRVLVLGWWQDVAAVLDRYGCEVTFAMSGADVAEAARQGFTGTVVPVGDPTKVDDVLAGLAREGLQPQGFDVICSEHEPCIVPAAILATVADRPGMSVGSALALRDKFVQKAAVREAGVPVAGCRVVPDADGLAEVPLPFVVKPTAGSCTQFTYPVHDESDRAWVRQKLDTVPGPWLVEEFMTGGELHLDGVVRDGVVLFLSVSRYLDNVIDIRLGGLVGSVILDPVRYGDVYREAHELMTGSLRAIGHRDGVFHAEAFEQAERLVFSECAGRIGGGMVLDSIRAKFGVDLYDEWARSVLAQPSGLPADTVHVDPRPFGWVHLLAPAGLARSVPSTEDLCRRPDVVVGEAILKPGDRVPDSKSASNIRAGRVTMTGTDEESCAANLRALVDWFHDQVVVS</sequence>
<gene>
    <name evidence="6" type="ORF">BCF44_109120</name>
</gene>
<dbReference type="GO" id="GO:0046872">
    <property type="term" value="F:metal ion binding"/>
    <property type="evidence" value="ECO:0007669"/>
    <property type="project" value="InterPro"/>
</dbReference>
<name>A0A3E0HEF3_9PSEU</name>
<dbReference type="RefSeq" id="WP_116177027.1">
    <property type="nucleotide sequence ID" value="NZ_CP144375.1"/>
</dbReference>
<evidence type="ECO:0000259" key="5">
    <source>
        <dbReference type="PROSITE" id="PS50975"/>
    </source>
</evidence>
<dbReference type="OrthoDB" id="3428978at2"/>
<dbReference type="PANTHER" id="PTHR43585:SF2">
    <property type="entry name" value="ATP-GRASP ENZYME FSQD"/>
    <property type="match status" value="1"/>
</dbReference>
<evidence type="ECO:0000313" key="7">
    <source>
        <dbReference type="Proteomes" id="UP000256269"/>
    </source>
</evidence>
<evidence type="ECO:0000256" key="2">
    <source>
        <dbReference type="ARBA" id="ARBA00022741"/>
    </source>
</evidence>